<sequence length="79" mass="8690">CSLAPEPLGFKKEPPKEKDFQNPGLRGPHNNLIMSCESRAPHKPNKPITAFGFVTLSLLAICTSSLQCDTRPLDDTKKL</sequence>
<evidence type="ECO:0000313" key="2">
    <source>
        <dbReference type="Ensembl" id="ENSSSUP00005027240.1"/>
    </source>
</evidence>
<reference evidence="2" key="3">
    <citation type="submission" date="2025-09" db="UniProtKB">
        <authorList>
            <consortium name="Ensembl"/>
        </authorList>
    </citation>
    <scope>IDENTIFICATION</scope>
</reference>
<feature type="compositionally biased region" description="Basic and acidic residues" evidence="1">
    <location>
        <begin position="9"/>
        <end position="20"/>
    </location>
</feature>
<keyword evidence="3" id="KW-1185">Reference proteome</keyword>
<reference evidence="2 3" key="1">
    <citation type="submission" date="2019-05" db="EMBL/GenBank/DDBJ databases">
        <title>A Chromosome-scale Meerkat (S. suricatta) Genome Assembly.</title>
        <authorList>
            <person name="Dudchenko O."/>
            <person name="Lieberman Aiden E."/>
            <person name="Tung J."/>
            <person name="Barreiro L.B."/>
            <person name="Clutton-Brock T.H."/>
        </authorList>
    </citation>
    <scope>NUCLEOTIDE SEQUENCE [LARGE SCALE GENOMIC DNA]</scope>
</reference>
<evidence type="ECO:0000313" key="3">
    <source>
        <dbReference type="Proteomes" id="UP000472268"/>
    </source>
</evidence>
<dbReference type="Proteomes" id="UP000472268">
    <property type="component" value="Chromosome 10"/>
</dbReference>
<proteinExistence type="predicted"/>
<protein>
    <submittedName>
        <fullName evidence="2">Uncharacterized protein</fullName>
    </submittedName>
</protein>
<dbReference type="AlphaFoldDB" id="A0A673V1A2"/>
<accession>A0A673V1A2</accession>
<reference evidence="2" key="2">
    <citation type="submission" date="2025-08" db="UniProtKB">
        <authorList>
            <consortium name="Ensembl"/>
        </authorList>
    </citation>
    <scope>IDENTIFICATION</scope>
</reference>
<name>A0A673V1A2_SURSU</name>
<organism evidence="2 3">
    <name type="scientific">Suricata suricatta</name>
    <name type="common">Meerkat</name>
    <dbReference type="NCBI Taxonomy" id="37032"/>
    <lineage>
        <taxon>Eukaryota</taxon>
        <taxon>Metazoa</taxon>
        <taxon>Chordata</taxon>
        <taxon>Craniata</taxon>
        <taxon>Vertebrata</taxon>
        <taxon>Euteleostomi</taxon>
        <taxon>Mammalia</taxon>
        <taxon>Eutheria</taxon>
        <taxon>Laurasiatheria</taxon>
        <taxon>Carnivora</taxon>
        <taxon>Feliformia</taxon>
        <taxon>Herpestidae</taxon>
        <taxon>Suricata</taxon>
    </lineage>
</organism>
<evidence type="ECO:0000256" key="1">
    <source>
        <dbReference type="SAM" id="MobiDB-lite"/>
    </source>
</evidence>
<dbReference type="Ensembl" id="ENSSSUT00005031142.1">
    <property type="protein sequence ID" value="ENSSSUP00005027240.1"/>
    <property type="gene ID" value="ENSSSUG00005017659.1"/>
</dbReference>
<feature type="region of interest" description="Disordered" evidence="1">
    <location>
        <begin position="1"/>
        <end position="30"/>
    </location>
</feature>